<dbReference type="EMBL" id="AUSU01006208">
    <property type="protein sequence ID" value="EPS62342.1"/>
    <property type="molecule type" value="Genomic_DNA"/>
</dbReference>
<comment type="caution">
    <text evidence="5">The sequence shown here is derived from an EMBL/GenBank/DDBJ whole genome shotgun (WGS) entry which is preliminary data.</text>
</comment>
<dbReference type="Pfam" id="PF24545">
    <property type="entry name" value="Ig_TPPC8_1st"/>
    <property type="match status" value="1"/>
</dbReference>
<dbReference type="AlphaFoldDB" id="S8DRE7"/>
<sequence>MADPASTKLGRMLLDKISPVVMVLCTQLVEDSCRKNGLNLIEMLSPFCNFDNIDVPVRTASDQPYRLRKFKLRLFYASEIRQPSIEVNLERINRVISLAGDVDVGKLSLSPPEIESLIATSNLEFVPSWFDSFNGELIDAVSFSEHEAFDHPVACIVVVSSRDEDPLDKCVDLFNTNQLPSLFNDGAMDPKILKLFLLLHDNKHGTPEKAAEILSEMRSSFGVNDCHLLSINSSIDCMEEHQENPWGPYSMATLNDRKLGCFLTVDDVEELRNTMHDISSKHIIPHMEIKIRILNQQISATRKGFRNQIKNLWWRKGKDDAAENLNGPMYTFSSIESQIRVLGDYGFMLHDYELALSNYRLISTDYKLDKAWKHYAGVQEVMGLAYFMLDQSTKDADFCMENAFSTYLKIGVSGLRGATRCGIWWAEMLKDRNQFKDAASVYSRISGEELLYSAAMLEQASYCFLLSAPSLLRKSGFHLILSGELYKKCDQIKHAIRTYTYALSVSKASSWDRIRDHVHFHIGKWYALLGMYNEAIKHLVEVLSCSHQPKEIQELFLSDFLQIVKETGKNLEVPVRLQLPIVNPLSVKVVYEDHRTYSSPAAATVNESLWKSLEEGCIPSVSAVKTNWLESQANLVSKKHEKLNVCVAGEAIKVEVGLRNPLQIPLSLSNVSLICKHSVEEDKTEQGANGSSIDHSISGESLPDTSLFVLSEVDISLPGLETITVRLTVTPRVEGHLKLVGVRWRLSDSVVGIYEFNSEQLRMKPPNSKRKTKPPVKDDTQFLVIKSLPRLEGVIRNIPERVYSGECRRLILELKNLSKISVKNLKLRISNPRFLAVAAKEVMGLEFPSCLKKQIKPSNSCMRVDARQDDVFVFPNTVAICDELPLQWPLWFRAAAPGSISLLMAIYYETEDGSSIITYRTLRMQYNLEVLPSLEVSFKCSPCPSRLQEFLVRMDVLNKTSSGSYQIHQLSCVGDDWELVLLRQLDADSSSNTLVAGQALSSFFKLKNRRICGSSGDETSSRGITDVKILNNDSTELFDTSTQPFNHFNYHERLRQQREHQDHGKSVDFILISESSDGDGLSGGQVFSHHACHCRVTNTSPVWWLIEGPRSVNHDFFSEAFCEISLKMTIHNSMEEEAVLVSVETLDSKPPPPSRGGNESAAAAAGWQDTSRLSEMRVTSDVMGAGSRVSRTPSLESVAAPFVWSGSSSTRVVVDPLSSAEVPLRITVFAPGTFDLSNYSLRWSSGMSSGICEGNLHHHLISVLQKE</sequence>
<dbReference type="Gene3D" id="1.25.40.10">
    <property type="entry name" value="Tetratricopeptide repeat domain"/>
    <property type="match status" value="1"/>
</dbReference>
<evidence type="ECO:0008006" key="7">
    <source>
        <dbReference type="Google" id="ProtNLM"/>
    </source>
</evidence>
<gene>
    <name evidence="5" type="ORF">M569_12447</name>
</gene>
<evidence type="ECO:0000256" key="1">
    <source>
        <dbReference type="SAM" id="MobiDB-lite"/>
    </source>
</evidence>
<dbReference type="PANTHER" id="PTHR12975:SF6">
    <property type="entry name" value="TRAFFICKING PROTEIN PARTICLE COMPLEX SUBUNIT 8"/>
    <property type="match status" value="1"/>
</dbReference>
<dbReference type="InterPro" id="IPR024420">
    <property type="entry name" value="TRAPP_III_complex_Trs85"/>
</dbReference>
<evidence type="ECO:0000259" key="3">
    <source>
        <dbReference type="Pfam" id="PF24544"/>
    </source>
</evidence>
<name>S8DRE7_9LAMI</name>
<dbReference type="InterPro" id="IPR057651">
    <property type="entry name" value="Ig_TPPC8_C"/>
</dbReference>
<proteinExistence type="predicted"/>
<evidence type="ECO:0000313" key="6">
    <source>
        <dbReference type="Proteomes" id="UP000015453"/>
    </source>
</evidence>
<feature type="domain" description="TPPC8 C-terminal Ig-like" evidence="2">
    <location>
        <begin position="1109"/>
        <end position="1240"/>
    </location>
</feature>
<organism evidence="5 6">
    <name type="scientific">Genlisea aurea</name>
    <dbReference type="NCBI Taxonomy" id="192259"/>
    <lineage>
        <taxon>Eukaryota</taxon>
        <taxon>Viridiplantae</taxon>
        <taxon>Streptophyta</taxon>
        <taxon>Embryophyta</taxon>
        <taxon>Tracheophyta</taxon>
        <taxon>Spermatophyta</taxon>
        <taxon>Magnoliopsida</taxon>
        <taxon>eudicotyledons</taxon>
        <taxon>Gunneridae</taxon>
        <taxon>Pentapetalae</taxon>
        <taxon>asterids</taxon>
        <taxon>lamiids</taxon>
        <taxon>Lamiales</taxon>
        <taxon>Lentibulariaceae</taxon>
        <taxon>Genlisea</taxon>
    </lineage>
</organism>
<feature type="non-terminal residue" evidence="5">
    <location>
        <position position="1267"/>
    </location>
</feature>
<feature type="region of interest" description="Disordered" evidence="1">
    <location>
        <begin position="1145"/>
        <end position="1167"/>
    </location>
</feature>
<dbReference type="GO" id="GO:1990072">
    <property type="term" value="C:TRAPPIII protein complex"/>
    <property type="evidence" value="ECO:0007669"/>
    <property type="project" value="TreeGrafter"/>
</dbReference>
<dbReference type="InterPro" id="IPR058538">
    <property type="entry name" value="Ig_TPPC8_2nd"/>
</dbReference>
<accession>S8DRE7</accession>
<keyword evidence="6" id="KW-1185">Reference proteome</keyword>
<evidence type="ECO:0000259" key="4">
    <source>
        <dbReference type="Pfam" id="PF24545"/>
    </source>
</evidence>
<dbReference type="Pfam" id="PF24544">
    <property type="entry name" value="Ig_TPPC8_2nd"/>
    <property type="match status" value="1"/>
</dbReference>
<dbReference type="InterPro" id="IPR011990">
    <property type="entry name" value="TPR-like_helical_dom_sf"/>
</dbReference>
<dbReference type="Proteomes" id="UP000015453">
    <property type="component" value="Unassembled WGS sequence"/>
</dbReference>
<dbReference type="OrthoDB" id="437922at2759"/>
<dbReference type="InterPro" id="IPR058541">
    <property type="entry name" value="Ig_TPPC8_1st"/>
</dbReference>
<reference evidence="5 6" key="1">
    <citation type="journal article" date="2013" name="BMC Genomics">
        <title>The miniature genome of a carnivorous plant Genlisea aurea contains a low number of genes and short non-coding sequences.</title>
        <authorList>
            <person name="Leushkin E.V."/>
            <person name="Sutormin R.A."/>
            <person name="Nabieva E.R."/>
            <person name="Penin A.A."/>
            <person name="Kondrashov A.S."/>
            <person name="Logacheva M.D."/>
        </authorList>
    </citation>
    <scope>NUCLEOTIDE SEQUENCE [LARGE SCALE GENOMIC DNA]</scope>
</reference>
<feature type="domain" description="TPPC8 second Ig-like" evidence="3">
    <location>
        <begin position="805"/>
        <end position="922"/>
    </location>
</feature>
<protein>
    <recommendedName>
        <fullName evidence="7">Trafficking protein particle complex subunit 8</fullName>
    </recommendedName>
</protein>
<dbReference type="Pfam" id="PF12739">
    <property type="entry name" value="TRAPPC-Trs85"/>
    <property type="match status" value="1"/>
</dbReference>
<feature type="domain" description="TPPC8 first Ig-like" evidence="4">
    <location>
        <begin position="607"/>
        <end position="762"/>
    </location>
</feature>
<evidence type="ECO:0000259" key="2">
    <source>
        <dbReference type="Pfam" id="PF24542"/>
    </source>
</evidence>
<dbReference type="Pfam" id="PF24542">
    <property type="entry name" value="Ig_TPPC8_C"/>
    <property type="match status" value="1"/>
</dbReference>
<dbReference type="PANTHER" id="PTHR12975">
    <property type="entry name" value="TRANSPORT PROTEIN TRAPP"/>
    <property type="match status" value="1"/>
</dbReference>
<dbReference type="SUPFAM" id="SSF48452">
    <property type="entry name" value="TPR-like"/>
    <property type="match status" value="1"/>
</dbReference>
<evidence type="ECO:0000313" key="5">
    <source>
        <dbReference type="EMBL" id="EPS62342.1"/>
    </source>
</evidence>